<keyword evidence="2" id="KW-1185">Reference proteome</keyword>
<protein>
    <submittedName>
        <fullName evidence="1">Uncharacterized protein</fullName>
    </submittedName>
</protein>
<evidence type="ECO:0000313" key="2">
    <source>
        <dbReference type="Proteomes" id="UP000324222"/>
    </source>
</evidence>
<dbReference type="Proteomes" id="UP000324222">
    <property type="component" value="Unassembled WGS sequence"/>
</dbReference>
<organism evidence="1 2">
    <name type="scientific">Portunus trituberculatus</name>
    <name type="common">Swimming crab</name>
    <name type="synonym">Neptunus trituberculatus</name>
    <dbReference type="NCBI Taxonomy" id="210409"/>
    <lineage>
        <taxon>Eukaryota</taxon>
        <taxon>Metazoa</taxon>
        <taxon>Ecdysozoa</taxon>
        <taxon>Arthropoda</taxon>
        <taxon>Crustacea</taxon>
        <taxon>Multicrustacea</taxon>
        <taxon>Malacostraca</taxon>
        <taxon>Eumalacostraca</taxon>
        <taxon>Eucarida</taxon>
        <taxon>Decapoda</taxon>
        <taxon>Pleocyemata</taxon>
        <taxon>Brachyura</taxon>
        <taxon>Eubrachyura</taxon>
        <taxon>Portunoidea</taxon>
        <taxon>Portunidae</taxon>
        <taxon>Portuninae</taxon>
        <taxon>Portunus</taxon>
    </lineage>
</organism>
<reference evidence="1 2" key="1">
    <citation type="submission" date="2019-05" db="EMBL/GenBank/DDBJ databases">
        <title>Another draft genome of Portunus trituberculatus and its Hox gene families provides insights of decapod evolution.</title>
        <authorList>
            <person name="Jeong J.-H."/>
            <person name="Song I."/>
            <person name="Kim S."/>
            <person name="Choi T."/>
            <person name="Kim D."/>
            <person name="Ryu S."/>
            <person name="Kim W."/>
        </authorList>
    </citation>
    <scope>NUCLEOTIDE SEQUENCE [LARGE SCALE GENOMIC DNA]</scope>
    <source>
        <tissue evidence="1">Muscle</tissue>
    </source>
</reference>
<proteinExistence type="predicted"/>
<sequence>MIAHEVTASLYIQTRTSQAQEHIPAAAHNNNNGVTKNLNAHEKKNPIVCQSVRRRYEKNDSQDLQRIPQGLHLGHQASRPSRIRLSWPQLSQESLPWPDWKAHTQKSLEWVKSVQWKPDWLKGTNLEEEIKSASKTLKSEWRKAKDSLAMHRVPIGDWLSLKDHVLEGAFAPSQPAPPLPPPPRIRR</sequence>
<name>A0A5B7HXI0_PORTR</name>
<gene>
    <name evidence="1" type="ORF">E2C01_067725</name>
</gene>
<accession>A0A5B7HXI0</accession>
<dbReference type="OrthoDB" id="16754at2759"/>
<evidence type="ECO:0000313" key="1">
    <source>
        <dbReference type="EMBL" id="MPC73398.1"/>
    </source>
</evidence>
<dbReference type="EMBL" id="VSRR010036704">
    <property type="protein sequence ID" value="MPC73398.1"/>
    <property type="molecule type" value="Genomic_DNA"/>
</dbReference>
<comment type="caution">
    <text evidence="1">The sequence shown here is derived from an EMBL/GenBank/DDBJ whole genome shotgun (WGS) entry which is preliminary data.</text>
</comment>
<dbReference type="AlphaFoldDB" id="A0A5B7HXI0"/>